<evidence type="ECO:0000256" key="3">
    <source>
        <dbReference type="ARBA" id="ARBA00022737"/>
    </source>
</evidence>
<feature type="domain" description="Chitin-binding type-2" evidence="6">
    <location>
        <begin position="221"/>
        <end position="275"/>
    </location>
</feature>
<dbReference type="GeneID" id="8238462"/>
<dbReference type="Gene3D" id="2.170.140.10">
    <property type="entry name" value="Chitin binding domain"/>
    <property type="match status" value="1"/>
</dbReference>
<dbReference type="InterPro" id="IPR036508">
    <property type="entry name" value="Chitin-bd_dom_sf"/>
</dbReference>
<name>E0VVF1_PEDHC</name>
<keyword evidence="3" id="KW-0677">Repeat</keyword>
<dbReference type="OrthoDB" id="7250310at2759"/>
<reference evidence="7" key="2">
    <citation type="submission" date="2007-04" db="EMBL/GenBank/DDBJ databases">
        <title>The genome of the human body louse.</title>
        <authorList>
            <consortium name="The Human Body Louse Genome Consortium"/>
            <person name="Kirkness E."/>
            <person name="Walenz B."/>
            <person name="Hass B."/>
            <person name="Bruggner R."/>
            <person name="Strausberg R."/>
        </authorList>
    </citation>
    <scope>NUCLEOTIDE SEQUENCE</scope>
    <source>
        <strain evidence="7">USDA</strain>
    </source>
</reference>
<feature type="domain" description="Chitin-binding type-2" evidence="6">
    <location>
        <begin position="152"/>
        <end position="208"/>
    </location>
</feature>
<feature type="domain" description="Chitin-binding type-2" evidence="6">
    <location>
        <begin position="572"/>
        <end position="626"/>
    </location>
</feature>
<dbReference type="InterPro" id="IPR002557">
    <property type="entry name" value="Chitin-bd_dom"/>
</dbReference>
<keyword evidence="9" id="KW-1185">Reference proteome</keyword>
<dbReference type="RefSeq" id="XP_002430095.1">
    <property type="nucleotide sequence ID" value="XM_002430050.1"/>
</dbReference>
<feature type="domain" description="Chitin-binding type-2" evidence="6">
    <location>
        <begin position="397"/>
        <end position="452"/>
    </location>
</feature>
<sequence>MRCQNGNKELYQCIEGFEFDSIRYKCVPKNSMTTNETALNDCYYQSDGFKPDYATNCQDYYRCENGKKIESFSCPPDESFSYHYQSCRLKKEVTCAKSNCHPDYNDFFIFPGSKCQAYYYCQKGLRSDFLCPRGTTFDLQKKTCVEDGICYEPVCTGRIDGTYADTTHDCVRSFTCKGGILEKVNSCPPGEKYNGRLCVPSQLQKCEKPQKTAAAFFFRSKDECKSLEDGSHVVKNTNCKNVRICLRGKTTAAFECPTNERFNGHRCLPKELVPCDDICSNKMNGIYPDEYIDCQGYYFCLDGKVIEREQCFPGTGFNGFACVPKHLVSCSKKSFSTGKCMGLRDGFHPDYSNNCKNYFYCHNHDMVIIDNCPEGSTYDGKRCVENSEILCEGPKEMKECDNLPPGLYQNKTSGCTNYFYCNSGFGTKLSCEEGRIFNGYKCVNMDEYTCSSPDVCDDEPDGYKQDKNTACRSYYFCSNGNKITYVCPDGFIFNGNYCVSQDTYECPFSPSKDCVGKADGYHPDRLSNCKKYHYCLKGEKLNTLTCGGKKIFNGRGCVLEENPESVCYDLFINPCSRKEDGVYSDYKSDCRKYYTCKNEIMTNENWCPENYGFNGNTCLKNFNCKSTVKYDTSCDGKPIGFYQDLSNDCKTYYFCFWNAKIIGVCPKGTIFNGHICIDSNYYKCPSGET</sequence>
<dbReference type="EMBL" id="DS235811">
    <property type="protein sequence ID" value="EEB17357.1"/>
    <property type="molecule type" value="Genomic_DNA"/>
</dbReference>
<reference evidence="8" key="3">
    <citation type="submission" date="2021-02" db="UniProtKB">
        <authorList>
            <consortium name="EnsemblMetazoa"/>
        </authorList>
    </citation>
    <scope>IDENTIFICATION</scope>
    <source>
        <strain evidence="8">USDA</strain>
    </source>
</reference>
<dbReference type="InterPro" id="IPR051940">
    <property type="entry name" value="Chitin_bind-dev_reg"/>
</dbReference>
<evidence type="ECO:0000313" key="8">
    <source>
        <dbReference type="EnsemblMetazoa" id="PHUM462750-PA"/>
    </source>
</evidence>
<keyword evidence="2" id="KW-0732">Signal</keyword>
<dbReference type="Pfam" id="PF01607">
    <property type="entry name" value="CBM_14"/>
    <property type="match status" value="8"/>
</dbReference>
<proteinExistence type="predicted"/>
<feature type="domain" description="Chitin-binding type-2" evidence="6">
    <location>
        <begin position="100"/>
        <end position="144"/>
    </location>
</feature>
<evidence type="ECO:0000256" key="2">
    <source>
        <dbReference type="ARBA" id="ARBA00022729"/>
    </source>
</evidence>
<dbReference type="EnsemblMetazoa" id="PHUM462750-RA">
    <property type="protein sequence ID" value="PHUM462750-PA"/>
    <property type="gene ID" value="PHUM462750"/>
</dbReference>
<evidence type="ECO:0000313" key="7">
    <source>
        <dbReference type="EMBL" id="EEB17357.1"/>
    </source>
</evidence>
<dbReference type="GO" id="GO:0005576">
    <property type="term" value="C:extracellular region"/>
    <property type="evidence" value="ECO:0007669"/>
    <property type="project" value="InterPro"/>
</dbReference>
<reference evidence="7" key="1">
    <citation type="submission" date="2007-04" db="EMBL/GenBank/DDBJ databases">
        <title>Annotation of Pediculus humanus corporis strain USDA.</title>
        <authorList>
            <person name="Kirkness E."/>
            <person name="Hannick L."/>
            <person name="Hass B."/>
            <person name="Bruggner R."/>
            <person name="Lawson D."/>
            <person name="Bidwell S."/>
            <person name="Joardar V."/>
            <person name="Caler E."/>
            <person name="Walenz B."/>
            <person name="Inman J."/>
            <person name="Schobel S."/>
            <person name="Galinsky K."/>
            <person name="Amedeo P."/>
            <person name="Strausberg R."/>
        </authorList>
    </citation>
    <scope>NUCLEOTIDE SEQUENCE</scope>
    <source>
        <strain evidence="7">USDA</strain>
    </source>
</reference>
<feature type="domain" description="Chitin-binding type-2" evidence="6">
    <location>
        <begin position="337"/>
        <end position="393"/>
    </location>
</feature>
<dbReference type="HOGENOM" id="CLU_487696_0_0_1"/>
<evidence type="ECO:0000313" key="9">
    <source>
        <dbReference type="Proteomes" id="UP000009046"/>
    </source>
</evidence>
<dbReference type="EMBL" id="AAZO01005635">
    <property type="status" value="NOT_ANNOTATED_CDS"/>
    <property type="molecule type" value="Genomic_DNA"/>
</dbReference>
<dbReference type="Proteomes" id="UP000009046">
    <property type="component" value="Unassembled WGS sequence"/>
</dbReference>
<dbReference type="PROSITE" id="PS50940">
    <property type="entry name" value="CHIT_BIND_II"/>
    <property type="match status" value="11"/>
</dbReference>
<dbReference type="SUPFAM" id="SSF57625">
    <property type="entry name" value="Invertebrate chitin-binding proteins"/>
    <property type="match status" value="6"/>
</dbReference>
<feature type="domain" description="Chitin-binding type-2" evidence="6">
    <location>
        <begin position="276"/>
        <end position="332"/>
    </location>
</feature>
<keyword evidence="4" id="KW-1015">Disulfide bond</keyword>
<dbReference type="SMART" id="SM00494">
    <property type="entry name" value="ChtBD2"/>
    <property type="match status" value="11"/>
</dbReference>
<feature type="domain" description="Chitin-binding type-2" evidence="6">
    <location>
        <begin position="453"/>
        <end position="508"/>
    </location>
</feature>
<dbReference type="PANTHER" id="PTHR23301:SF0">
    <property type="entry name" value="CHITIN-BINDING TYPE-2 DOMAIN-CONTAINING PROTEIN-RELATED"/>
    <property type="match status" value="1"/>
</dbReference>
<dbReference type="AlphaFoldDB" id="E0VVF1"/>
<dbReference type="KEGG" id="phu:Phum_PHUM462750"/>
<dbReference type="OMA" id="NGHICID"/>
<dbReference type="VEuPathDB" id="VectorBase:PHUM462750"/>
<dbReference type="PANTHER" id="PTHR23301">
    <property type="entry name" value="CHITIN BINDING PERITROPHIN-A"/>
    <property type="match status" value="1"/>
</dbReference>
<dbReference type="STRING" id="121224.E0VVF1"/>
<dbReference type="CTD" id="8238462"/>
<feature type="domain" description="Chitin-binding type-2" evidence="6">
    <location>
        <begin position="631"/>
        <end position="686"/>
    </location>
</feature>
<keyword evidence="1" id="KW-0147">Chitin-binding</keyword>
<dbReference type="InParanoid" id="E0VVF1"/>
<evidence type="ECO:0000259" key="6">
    <source>
        <dbReference type="PROSITE" id="PS50940"/>
    </source>
</evidence>
<protein>
    <submittedName>
        <fullName evidence="7 8">Chitin binding peritrophin-A, putative</fullName>
    </submittedName>
</protein>
<evidence type="ECO:0000256" key="4">
    <source>
        <dbReference type="ARBA" id="ARBA00023157"/>
    </source>
</evidence>
<dbReference type="GO" id="GO:0008061">
    <property type="term" value="F:chitin binding"/>
    <property type="evidence" value="ECO:0007669"/>
    <property type="project" value="UniProtKB-KW"/>
</dbReference>
<evidence type="ECO:0000256" key="5">
    <source>
        <dbReference type="ARBA" id="ARBA00023180"/>
    </source>
</evidence>
<dbReference type="eggNOG" id="ENOG502QUW6">
    <property type="taxonomic scope" value="Eukaryota"/>
</dbReference>
<evidence type="ECO:0000256" key="1">
    <source>
        <dbReference type="ARBA" id="ARBA00022669"/>
    </source>
</evidence>
<feature type="domain" description="Chitin-binding type-2" evidence="6">
    <location>
        <begin position="511"/>
        <end position="569"/>
    </location>
</feature>
<accession>E0VVF1</accession>
<organism>
    <name type="scientific">Pediculus humanus subsp. corporis</name>
    <name type="common">Body louse</name>
    <dbReference type="NCBI Taxonomy" id="121224"/>
    <lineage>
        <taxon>Eukaryota</taxon>
        <taxon>Metazoa</taxon>
        <taxon>Ecdysozoa</taxon>
        <taxon>Arthropoda</taxon>
        <taxon>Hexapoda</taxon>
        <taxon>Insecta</taxon>
        <taxon>Pterygota</taxon>
        <taxon>Neoptera</taxon>
        <taxon>Paraneoptera</taxon>
        <taxon>Psocodea</taxon>
        <taxon>Troctomorpha</taxon>
        <taxon>Phthiraptera</taxon>
        <taxon>Anoplura</taxon>
        <taxon>Pediculidae</taxon>
        <taxon>Pediculus</taxon>
    </lineage>
</organism>
<feature type="domain" description="Chitin-binding type-2" evidence="6">
    <location>
        <begin position="39"/>
        <end position="97"/>
    </location>
</feature>
<keyword evidence="5" id="KW-0325">Glycoprotein</keyword>
<gene>
    <name evidence="8" type="primary">8238462</name>
    <name evidence="7" type="ORF">Phum_PHUM462750</name>
</gene>